<gene>
    <name evidence="2" type="ORF">ASPSYDRAFT_49858</name>
</gene>
<dbReference type="STRING" id="1036612.A0A1L9T5N7"/>
<accession>A0A1L9T5N7</accession>
<dbReference type="SUPFAM" id="SSF51101">
    <property type="entry name" value="Mannose-binding lectins"/>
    <property type="match status" value="1"/>
</dbReference>
<sequence>MADVYCAFCGVILFPDPYVAAGATRPEPPPRRHRPWYSEVRGLTAIDNPDTPALTGVGLIYRSNHLSAPDDSDSTYLDHQLSREWGLSRTRWRSWAFGVHDACWQVLRLRLGRLPESHIVSSVFRLILCVPCIGLSWFDFGHDYGGASVAHKTQGRFLSIVQGSLLYADPCALPSLDVSERIEPLPSTFYGYADGASYQAFGPLSTELIHEVLSYLSCKEVAALRLVNRTFSSIAAVENLPQSYWRSRFLLGQEADFVFPGLGERRDWRGLLFGLKRRLQDDGNIFLLNRRRIRGLIESIARIVEEGAVAQPGLYGVAALKVPNQEARFQLLGSDNNAETAGVLERSSSFSGYITSTGENAPLSYGCRLLNHRTQRLPYLRQNDDSRIAVSTCHIGAITFISGIGIFPSPMSEEPAYIIGYHHIRTATWLQMPTASSIEHIQVAFSAQGLTGVMFSFTNGTSSRWTGISEGPGIAQGSLKVSGEPQPRHLLAGVDLFKIVSLGIYTRIIDQSSQSEASPEIPASHPQSHLWVPSPPAHDSLQVTPLYPTMGPLPFEPLLNIDFGGPRGAYLSELTGIVCYMGYEPHPLRGMQAVYADGRSVLFGSRRGCEVFFAIAGPDGERITEVSVLNHVNDLMQTVYRRTVSKGVCGLEFTTNYGRTAHFATIQSRLKNNLDTIQTPGSNHIITGLAVRQMPSKDSFIRVALQCQPSAASHVPKQPSLLPPEPEDCTASLEHDKQFARLIRAPQAGDYQTHASLKHVRRIQASIGAEGRCRSSSQISGLRLFYDNGPPAILGQWMEEYRSIDLLREENIEYLTVWILPAEGSVEWRPARQGQVVAVQFDTTQSRSMTFDAPGGRSLKLESLRMQYGHGDGYTLTDIFWIMNSSYDRVRATGSETFGRSSKLVPDQYPLGDEVQRLYFDRMEHRGSSDPVATARAWICNGQLLGLAFKYMSGVTVRVGEFHTDSGIVETFHFPENCRFLGIATGIKDAQIRVLKFELEDRSTLSQEKYRTMGFGLPSSAEHRILSECDWQHVWPNPEQAEQDAGQPVIRAKIHPPPTGMRLAGLYFNCQDFASVGGLYEPVGRKVRGGTV</sequence>
<evidence type="ECO:0000313" key="3">
    <source>
        <dbReference type="Proteomes" id="UP000184356"/>
    </source>
</evidence>
<dbReference type="InterPro" id="IPR056021">
    <property type="entry name" value="DUF7600"/>
</dbReference>
<dbReference type="Proteomes" id="UP000184356">
    <property type="component" value="Unassembled WGS sequence"/>
</dbReference>
<name>A0A1L9T5N7_9EURO</name>
<feature type="domain" description="F-box" evidence="1">
    <location>
        <begin position="204"/>
        <end position="244"/>
    </location>
</feature>
<evidence type="ECO:0000313" key="2">
    <source>
        <dbReference type="EMBL" id="OJJ54759.1"/>
    </source>
</evidence>
<proteinExistence type="predicted"/>
<dbReference type="Pfam" id="PF24539">
    <property type="entry name" value="DUF7600"/>
    <property type="match status" value="1"/>
</dbReference>
<dbReference type="RefSeq" id="XP_040698565.1">
    <property type="nucleotide sequence ID" value="XM_040847944.1"/>
</dbReference>
<dbReference type="Pfam" id="PF00646">
    <property type="entry name" value="F-box"/>
    <property type="match status" value="1"/>
</dbReference>
<dbReference type="SMART" id="SM00256">
    <property type="entry name" value="FBOX"/>
    <property type="match status" value="1"/>
</dbReference>
<dbReference type="InterPro" id="IPR019825">
    <property type="entry name" value="Lectin_legB_Mn/Ca_BS"/>
</dbReference>
<dbReference type="OrthoDB" id="5273847at2759"/>
<dbReference type="InterPro" id="IPR036047">
    <property type="entry name" value="F-box-like_dom_sf"/>
</dbReference>
<dbReference type="AlphaFoldDB" id="A0A1L9T5N7"/>
<dbReference type="GeneID" id="63764017"/>
<dbReference type="PROSITE" id="PS00307">
    <property type="entry name" value="LECTIN_LEGUME_BETA"/>
    <property type="match status" value="1"/>
</dbReference>
<protein>
    <recommendedName>
        <fullName evidence="1">F-box domain-containing protein</fullName>
    </recommendedName>
</protein>
<dbReference type="EMBL" id="KV878594">
    <property type="protein sequence ID" value="OJJ54759.1"/>
    <property type="molecule type" value="Genomic_DNA"/>
</dbReference>
<keyword evidence="3" id="KW-1185">Reference proteome</keyword>
<dbReference type="VEuPathDB" id="FungiDB:ASPSYDRAFT_49858"/>
<dbReference type="InterPro" id="IPR001810">
    <property type="entry name" value="F-box_dom"/>
</dbReference>
<dbReference type="InterPro" id="IPR036404">
    <property type="entry name" value="Jacalin-like_lectin_dom_sf"/>
</dbReference>
<evidence type="ECO:0000259" key="1">
    <source>
        <dbReference type="SMART" id="SM00256"/>
    </source>
</evidence>
<reference evidence="3" key="1">
    <citation type="journal article" date="2017" name="Genome Biol.">
        <title>Comparative genomics reveals high biological diversity and specific adaptations in the industrially and medically important fungal genus Aspergillus.</title>
        <authorList>
            <person name="de Vries R.P."/>
            <person name="Riley R."/>
            <person name="Wiebenga A."/>
            <person name="Aguilar-Osorio G."/>
            <person name="Amillis S."/>
            <person name="Uchima C.A."/>
            <person name="Anderluh G."/>
            <person name="Asadollahi M."/>
            <person name="Askin M."/>
            <person name="Barry K."/>
            <person name="Battaglia E."/>
            <person name="Bayram O."/>
            <person name="Benocci T."/>
            <person name="Braus-Stromeyer S.A."/>
            <person name="Caldana C."/>
            <person name="Canovas D."/>
            <person name="Cerqueira G.C."/>
            <person name="Chen F."/>
            <person name="Chen W."/>
            <person name="Choi C."/>
            <person name="Clum A."/>
            <person name="Dos Santos R.A."/>
            <person name="Damasio A.R."/>
            <person name="Diallinas G."/>
            <person name="Emri T."/>
            <person name="Fekete E."/>
            <person name="Flipphi M."/>
            <person name="Freyberg S."/>
            <person name="Gallo A."/>
            <person name="Gournas C."/>
            <person name="Habgood R."/>
            <person name="Hainaut M."/>
            <person name="Harispe M.L."/>
            <person name="Henrissat B."/>
            <person name="Hilden K.S."/>
            <person name="Hope R."/>
            <person name="Hossain A."/>
            <person name="Karabika E."/>
            <person name="Karaffa L."/>
            <person name="Karanyi Z."/>
            <person name="Krasevec N."/>
            <person name="Kuo A."/>
            <person name="Kusch H."/>
            <person name="LaButti K."/>
            <person name="Lagendijk E.L."/>
            <person name="Lapidus A."/>
            <person name="Levasseur A."/>
            <person name="Lindquist E."/>
            <person name="Lipzen A."/>
            <person name="Logrieco A.F."/>
            <person name="MacCabe A."/>
            <person name="Maekelae M.R."/>
            <person name="Malavazi I."/>
            <person name="Melin P."/>
            <person name="Meyer V."/>
            <person name="Mielnichuk N."/>
            <person name="Miskei M."/>
            <person name="Molnar A.P."/>
            <person name="Mule G."/>
            <person name="Ngan C.Y."/>
            <person name="Orejas M."/>
            <person name="Orosz E."/>
            <person name="Ouedraogo J.P."/>
            <person name="Overkamp K.M."/>
            <person name="Park H.-S."/>
            <person name="Perrone G."/>
            <person name="Piumi F."/>
            <person name="Punt P.J."/>
            <person name="Ram A.F."/>
            <person name="Ramon A."/>
            <person name="Rauscher S."/>
            <person name="Record E."/>
            <person name="Riano-Pachon D.M."/>
            <person name="Robert V."/>
            <person name="Roehrig J."/>
            <person name="Ruller R."/>
            <person name="Salamov A."/>
            <person name="Salih N.S."/>
            <person name="Samson R.A."/>
            <person name="Sandor E."/>
            <person name="Sanguinetti M."/>
            <person name="Schuetze T."/>
            <person name="Sepcic K."/>
            <person name="Shelest E."/>
            <person name="Sherlock G."/>
            <person name="Sophianopoulou V."/>
            <person name="Squina F.M."/>
            <person name="Sun H."/>
            <person name="Susca A."/>
            <person name="Todd R.B."/>
            <person name="Tsang A."/>
            <person name="Unkles S.E."/>
            <person name="van de Wiele N."/>
            <person name="van Rossen-Uffink D."/>
            <person name="Oliveira J.V."/>
            <person name="Vesth T.C."/>
            <person name="Visser J."/>
            <person name="Yu J.-H."/>
            <person name="Zhou M."/>
            <person name="Andersen M.R."/>
            <person name="Archer D.B."/>
            <person name="Baker S.E."/>
            <person name="Benoit I."/>
            <person name="Brakhage A.A."/>
            <person name="Braus G.H."/>
            <person name="Fischer R."/>
            <person name="Frisvad J.C."/>
            <person name="Goldman G.H."/>
            <person name="Houbraken J."/>
            <person name="Oakley B."/>
            <person name="Pocsi I."/>
            <person name="Scazzocchio C."/>
            <person name="Seiboth B."/>
            <person name="vanKuyk P.A."/>
            <person name="Wortman J."/>
            <person name="Dyer P.S."/>
            <person name="Grigoriev I.V."/>
        </authorList>
    </citation>
    <scope>NUCLEOTIDE SEQUENCE [LARGE SCALE GENOMIC DNA]</scope>
    <source>
        <strain evidence="3">CBS 593.65</strain>
    </source>
</reference>
<organism evidence="2 3">
    <name type="scientific">Aspergillus sydowii CBS 593.65</name>
    <dbReference type="NCBI Taxonomy" id="1036612"/>
    <lineage>
        <taxon>Eukaryota</taxon>
        <taxon>Fungi</taxon>
        <taxon>Dikarya</taxon>
        <taxon>Ascomycota</taxon>
        <taxon>Pezizomycotina</taxon>
        <taxon>Eurotiomycetes</taxon>
        <taxon>Eurotiomycetidae</taxon>
        <taxon>Eurotiales</taxon>
        <taxon>Aspergillaceae</taxon>
        <taxon>Aspergillus</taxon>
        <taxon>Aspergillus subgen. Nidulantes</taxon>
    </lineage>
</organism>
<dbReference type="SUPFAM" id="SSF81383">
    <property type="entry name" value="F-box domain"/>
    <property type="match status" value="1"/>
</dbReference>